<dbReference type="PROSITE" id="PS51391">
    <property type="entry name" value="CID"/>
    <property type="match status" value="1"/>
</dbReference>
<dbReference type="SUPFAM" id="SSF48464">
    <property type="entry name" value="ENTH/VHS domain"/>
    <property type="match status" value="1"/>
</dbReference>
<dbReference type="CDD" id="cd16982">
    <property type="entry name" value="CID_Pcf11"/>
    <property type="match status" value="1"/>
</dbReference>
<dbReference type="GO" id="GO:0006369">
    <property type="term" value="P:termination of RNA polymerase II transcription"/>
    <property type="evidence" value="ECO:0007669"/>
    <property type="project" value="InterPro"/>
</dbReference>
<proteinExistence type="predicted"/>
<dbReference type="GO" id="GO:0000993">
    <property type="term" value="F:RNA polymerase II complex binding"/>
    <property type="evidence" value="ECO:0007669"/>
    <property type="project" value="InterPro"/>
</dbReference>
<dbReference type="GO" id="GO:0005849">
    <property type="term" value="C:mRNA cleavage factor complex"/>
    <property type="evidence" value="ECO:0007669"/>
    <property type="project" value="TreeGrafter"/>
</dbReference>
<feature type="compositionally biased region" description="Acidic residues" evidence="1">
    <location>
        <begin position="622"/>
        <end position="631"/>
    </location>
</feature>
<reference evidence="3" key="1">
    <citation type="submission" date="2024-01" db="EMBL/GenBank/DDBJ databases">
        <authorList>
            <person name="Webb A."/>
        </authorList>
    </citation>
    <scope>NUCLEOTIDE SEQUENCE</scope>
    <source>
        <strain evidence="3">Pm1</strain>
    </source>
</reference>
<feature type="region of interest" description="Disordered" evidence="1">
    <location>
        <begin position="328"/>
        <end position="349"/>
    </location>
</feature>
<accession>A0AAV1UT04</accession>
<dbReference type="AlphaFoldDB" id="A0AAV1UT04"/>
<feature type="compositionally biased region" description="Low complexity" evidence="1">
    <location>
        <begin position="604"/>
        <end position="615"/>
    </location>
</feature>
<evidence type="ECO:0000256" key="1">
    <source>
        <dbReference type="SAM" id="MobiDB-lite"/>
    </source>
</evidence>
<name>A0AAV1UT04_9STRA</name>
<comment type="caution">
    <text evidence="3">The sequence shown here is derived from an EMBL/GenBank/DDBJ whole genome shotgun (WGS) entry which is preliminary data.</text>
</comment>
<feature type="compositionally biased region" description="Low complexity" evidence="1">
    <location>
        <begin position="382"/>
        <end position="398"/>
    </location>
</feature>
<feature type="region of interest" description="Disordered" evidence="1">
    <location>
        <begin position="367"/>
        <end position="403"/>
    </location>
</feature>
<dbReference type="GO" id="GO:0005737">
    <property type="term" value="C:cytoplasm"/>
    <property type="evidence" value="ECO:0007669"/>
    <property type="project" value="TreeGrafter"/>
</dbReference>
<dbReference type="Gene3D" id="1.25.40.90">
    <property type="match status" value="1"/>
</dbReference>
<dbReference type="InterPro" id="IPR057242">
    <property type="entry name" value="PCFS4-like"/>
</dbReference>
<dbReference type="GO" id="GO:0003729">
    <property type="term" value="F:mRNA binding"/>
    <property type="evidence" value="ECO:0007669"/>
    <property type="project" value="InterPro"/>
</dbReference>
<feature type="region of interest" description="Disordered" evidence="1">
    <location>
        <begin position="601"/>
        <end position="639"/>
    </location>
</feature>
<dbReference type="EMBL" id="CAKLBY020000226">
    <property type="protein sequence ID" value="CAK7937167.1"/>
    <property type="molecule type" value="Genomic_DNA"/>
</dbReference>
<sequence>MAMAQFASSASSATPGLGATNKTEIQTLLSQFDVQINSMKDYPAKDTINALTMLAEQRLEFAPEIVSFLETKIHRVAPNCKLPIFYLTDSILKNVRGPYLSLFAGKIVLLYCNCVRQVSGKDLRRFIHVLNTWEATRLFSKESTVQMRSAAHRALQQADPLAHSVPASINQEKSLHVSASVDSSAKLAQQQQDMELRSLLTTLQNDMSIHPTEHMSLEEVRTNNPEYFNQLLEFHASSTGKQTSPPRGLDAASAPPQSTKPQPPLQQATATRDFRYPASSHDARTKASLAVKAHPTSTGQAGSQRGSEGGVGAAAKSSNVAHLMQLLKRKQRAPSPPQQSAHESTNDVPCAPNAAAVMSILQKLKGMSSGGAASGLPTAQVQSQQSRQPQPPQQQQRSDNASRMWFSDKVVAHKDRVESNVQKLYAALPLVCRESGLRFREQAHLDAHLDFLFQYNRARKERGKGGTSRSWYPDEDRWVADFFGDTAPRESTSSSFFDRAQQENEKNAGEQATWENARVAVDESITRCQICGENFAKSWDEEEEDWMYTNAVTGTIHNTGPNGNEEQDTIFHKYCYDTVLANSTHVTPAHLIPAERSTAVNMAGSNDSMDGSSSGVKRSFGEDDTDSDGDDDVKRVKTL</sequence>
<dbReference type="Pfam" id="PF23228">
    <property type="entry name" value="zf_PCFS4"/>
    <property type="match status" value="1"/>
</dbReference>
<dbReference type="GO" id="GO:0031124">
    <property type="term" value="P:mRNA 3'-end processing"/>
    <property type="evidence" value="ECO:0007669"/>
    <property type="project" value="InterPro"/>
</dbReference>
<dbReference type="Pfam" id="PF04818">
    <property type="entry name" value="CID"/>
    <property type="match status" value="1"/>
</dbReference>
<feature type="compositionally biased region" description="Polar residues" evidence="1">
    <location>
        <begin position="295"/>
        <end position="306"/>
    </location>
</feature>
<protein>
    <recommendedName>
        <fullName evidence="2">CID domain-containing protein</fullName>
    </recommendedName>
</protein>
<dbReference type="InterPro" id="IPR008942">
    <property type="entry name" value="ENTH_VHS"/>
</dbReference>
<dbReference type="InterPro" id="IPR045154">
    <property type="entry name" value="PCF11-like"/>
</dbReference>
<dbReference type="InterPro" id="IPR006569">
    <property type="entry name" value="CID_dom"/>
</dbReference>
<dbReference type="SMART" id="SM00582">
    <property type="entry name" value="RPR"/>
    <property type="match status" value="1"/>
</dbReference>
<dbReference type="Proteomes" id="UP001162060">
    <property type="component" value="Unassembled WGS sequence"/>
</dbReference>
<feature type="region of interest" description="Disordered" evidence="1">
    <location>
        <begin position="238"/>
        <end position="316"/>
    </location>
</feature>
<evidence type="ECO:0000259" key="2">
    <source>
        <dbReference type="PROSITE" id="PS51391"/>
    </source>
</evidence>
<evidence type="ECO:0000313" key="3">
    <source>
        <dbReference type="EMBL" id="CAK7937167.1"/>
    </source>
</evidence>
<organism evidence="3 4">
    <name type="scientific">Peronospora matthiolae</name>
    <dbReference type="NCBI Taxonomy" id="2874970"/>
    <lineage>
        <taxon>Eukaryota</taxon>
        <taxon>Sar</taxon>
        <taxon>Stramenopiles</taxon>
        <taxon>Oomycota</taxon>
        <taxon>Peronosporomycetes</taxon>
        <taxon>Peronosporales</taxon>
        <taxon>Peronosporaceae</taxon>
        <taxon>Peronospora</taxon>
    </lineage>
</organism>
<evidence type="ECO:0000313" key="4">
    <source>
        <dbReference type="Proteomes" id="UP001162060"/>
    </source>
</evidence>
<feature type="compositionally biased region" description="Polar residues" evidence="1">
    <location>
        <begin position="255"/>
        <end position="270"/>
    </location>
</feature>
<feature type="compositionally biased region" description="Polar residues" evidence="1">
    <location>
        <begin position="338"/>
        <end position="347"/>
    </location>
</feature>
<dbReference type="PANTHER" id="PTHR15921:SF3">
    <property type="entry name" value="PRE-MRNA CLEAVAGE COMPLEX 2 PROTEIN PCF11"/>
    <property type="match status" value="1"/>
</dbReference>
<feature type="domain" description="CID" evidence="2">
    <location>
        <begin position="24"/>
        <end position="155"/>
    </location>
</feature>
<dbReference type="PANTHER" id="PTHR15921">
    <property type="entry name" value="PRE-MRNA CLEAVAGE COMPLEX II"/>
    <property type="match status" value="1"/>
</dbReference>
<dbReference type="InterPro" id="IPR047415">
    <property type="entry name" value="Pcf11_CID"/>
</dbReference>
<gene>
    <name evidence="3" type="ORF">PM001_LOCUS22317</name>
</gene>